<protein>
    <submittedName>
        <fullName evidence="4">2,4-dienoyl-CoA reductase [NADPH]</fullName>
        <ecNumber evidence="4">1.3.1.34</ecNumber>
    </submittedName>
</protein>
<feature type="domain" description="NADH:flavin oxidoreductase/NADH oxidase N-terminal" evidence="3">
    <location>
        <begin position="23"/>
        <end position="246"/>
    </location>
</feature>
<proteinExistence type="predicted"/>
<dbReference type="PANTHER" id="PTHR43656:SF2">
    <property type="entry name" value="BINDING OXIDOREDUCTASE, PUTATIVE (AFU_ORTHOLOGUE AFUA_2G08260)-RELATED"/>
    <property type="match status" value="1"/>
</dbReference>
<dbReference type="GO" id="GO:0010181">
    <property type="term" value="F:FMN binding"/>
    <property type="evidence" value="ECO:0007669"/>
    <property type="project" value="InterPro"/>
</dbReference>
<dbReference type="STRING" id="1675527.AIOL_003802"/>
<evidence type="ECO:0000259" key="3">
    <source>
        <dbReference type="Pfam" id="PF00724"/>
    </source>
</evidence>
<name>A0A0J9E7W7_9RHOB</name>
<dbReference type="CDD" id="cd02803">
    <property type="entry name" value="OYE_like_FMN_family"/>
    <property type="match status" value="1"/>
</dbReference>
<dbReference type="Gene3D" id="3.20.20.70">
    <property type="entry name" value="Aldolase class I"/>
    <property type="match status" value="1"/>
</dbReference>
<dbReference type="SUPFAM" id="SSF51395">
    <property type="entry name" value="FMN-linked oxidoreductases"/>
    <property type="match status" value="1"/>
</dbReference>
<dbReference type="PANTHER" id="PTHR43656">
    <property type="entry name" value="BINDING OXIDOREDUCTASE, PUTATIVE (AFU_ORTHOLOGUE AFUA_2G08260)-RELATED"/>
    <property type="match status" value="1"/>
</dbReference>
<dbReference type="AlphaFoldDB" id="A0A0J9E7W7"/>
<evidence type="ECO:0000256" key="1">
    <source>
        <dbReference type="ARBA" id="ARBA00022630"/>
    </source>
</evidence>
<organism evidence="4 5">
    <name type="scientific">Candidatus Rhodobacter oscarellae</name>
    <dbReference type="NCBI Taxonomy" id="1675527"/>
    <lineage>
        <taxon>Bacteria</taxon>
        <taxon>Pseudomonadati</taxon>
        <taxon>Pseudomonadota</taxon>
        <taxon>Alphaproteobacteria</taxon>
        <taxon>Rhodobacterales</taxon>
        <taxon>Rhodobacter group</taxon>
        <taxon>Rhodobacter</taxon>
    </lineage>
</organism>
<evidence type="ECO:0000313" key="4">
    <source>
        <dbReference type="EMBL" id="KMW58822.1"/>
    </source>
</evidence>
<evidence type="ECO:0000313" key="5">
    <source>
        <dbReference type="Proteomes" id="UP000037178"/>
    </source>
</evidence>
<dbReference type="PATRIC" id="fig|1675527.3.peg.3983"/>
<dbReference type="InterPro" id="IPR013785">
    <property type="entry name" value="Aldolase_TIM"/>
</dbReference>
<dbReference type="EMBL" id="LFTY01000002">
    <property type="protein sequence ID" value="KMW58822.1"/>
    <property type="molecule type" value="Genomic_DNA"/>
</dbReference>
<dbReference type="EC" id="1.3.1.34" evidence="4"/>
<dbReference type="GO" id="GO:0008670">
    <property type="term" value="F:2,4-dienoyl-CoA reductase (NADPH) activity"/>
    <property type="evidence" value="ECO:0007669"/>
    <property type="project" value="UniProtKB-EC"/>
</dbReference>
<keyword evidence="5" id="KW-1185">Reference proteome</keyword>
<accession>A0A0J9E7W7</accession>
<dbReference type="Pfam" id="PF00724">
    <property type="entry name" value="Oxidored_FMN"/>
    <property type="match status" value="1"/>
</dbReference>
<evidence type="ECO:0000256" key="2">
    <source>
        <dbReference type="ARBA" id="ARBA00023002"/>
    </source>
</evidence>
<gene>
    <name evidence="4" type="ORF">AIOL_003802</name>
</gene>
<comment type="caution">
    <text evidence="4">The sequence shown here is derived from an EMBL/GenBank/DDBJ whole genome shotgun (WGS) entry which is preliminary data.</text>
</comment>
<dbReference type="InterPro" id="IPR051799">
    <property type="entry name" value="NADH_flavin_oxidoreductase"/>
</dbReference>
<keyword evidence="1" id="KW-0285">Flavoprotein</keyword>
<reference evidence="4 5" key="1">
    <citation type="submission" date="2015-06" db="EMBL/GenBank/DDBJ databases">
        <title>Draft genome sequence of an Alphaproteobacteria species associated to the Mediterranean sponge Oscarella lobularis.</title>
        <authorList>
            <person name="Jourda C."/>
            <person name="Santini S."/>
            <person name="Claverie J.-M."/>
        </authorList>
    </citation>
    <scope>NUCLEOTIDE SEQUENCE [LARGE SCALE GENOMIC DNA]</scope>
    <source>
        <strain evidence="4">IGS</strain>
    </source>
</reference>
<dbReference type="RefSeq" id="WP_049644383.1">
    <property type="nucleotide sequence ID" value="NZ_LFTY01000002.1"/>
</dbReference>
<dbReference type="InterPro" id="IPR001155">
    <property type="entry name" value="OxRdtase_FMN_N"/>
</dbReference>
<keyword evidence="2 4" id="KW-0560">Oxidoreductase</keyword>
<dbReference type="Proteomes" id="UP000037178">
    <property type="component" value="Unassembled WGS sequence"/>
</dbReference>
<sequence length="479" mass="54358">MLDDTGPTSPNSDHTHEDNADVIFNPLTFRSGLGELKNRIIRSNISGMFDDYNGHGGNARVNWETKFAKGGCGAIISSYTPVTVKGRILTRYAMIDDDDKIPFWEMVGKSVHHHGSKFIMQLSHSGRQQDLSGFENIHHKVLSSTNHKDYFHGILCKAATQDEIKDLVQLFANGARRAQQAGLDGVELHGANGYLITQFLSSGINDRTDRYGGDWEARAQFVLEIIRAIREKCGQEFHVQMKINAVDFNSWLYPWQKPGNTLDETVNICKLLMDGGKGFDAFHVSMGSTFPHPTNPPGDLPMQDVVRWYDVMLNQGVRAKMNYRIFSNWFGRWFFHRYWLWRRGPKVEGIGEDYSAVIKKAVQEVDKDIPVMVTGGWQHAHRIADAIRSGRCDAVTIARALIANNDLPQILQRQNAPDKGKECTHCNKCLLNDLENPLGCYEMSRYDGTTFEQKYEAMIKEVNSVYYPPTYPYHDVSEV</sequence>
<dbReference type="OrthoDB" id="9784632at2"/>